<reference evidence="1 2" key="1">
    <citation type="journal article" date="2016" name="Mol. Biol. Evol.">
        <title>Comparative Genomics of Early-Diverging Mushroom-Forming Fungi Provides Insights into the Origins of Lignocellulose Decay Capabilities.</title>
        <authorList>
            <person name="Nagy L.G."/>
            <person name="Riley R."/>
            <person name="Tritt A."/>
            <person name="Adam C."/>
            <person name="Daum C."/>
            <person name="Floudas D."/>
            <person name="Sun H."/>
            <person name="Yadav J.S."/>
            <person name="Pangilinan J."/>
            <person name="Larsson K.H."/>
            <person name="Matsuura K."/>
            <person name="Barry K."/>
            <person name="Labutti K."/>
            <person name="Kuo R."/>
            <person name="Ohm R.A."/>
            <person name="Bhattacharya S.S."/>
            <person name="Shirouzu T."/>
            <person name="Yoshinaga Y."/>
            <person name="Martin F.M."/>
            <person name="Grigoriev I.V."/>
            <person name="Hibbett D.S."/>
        </authorList>
    </citation>
    <scope>NUCLEOTIDE SEQUENCE [LARGE SCALE GENOMIC DNA]</scope>
    <source>
        <strain evidence="1 2">HHB12029</strain>
    </source>
</reference>
<sequence length="150" mass="16658">MDDDYWRNVKATNSDHASDMASVSDKTFAQKMVAERRYRGLKALEALSAPEYQAIIGIAFNDMVRSIGGVLVWLQMSREEGAQHEIKMRHDLVQRMGQAALDALSPAERADVTFFVKAGCCMHKDLNAVVYGNTRMMGSWAAQGLTGPMK</sequence>
<proteinExistence type="predicted"/>
<accession>A0A165LC61</accession>
<dbReference type="OrthoDB" id="3236156at2759"/>
<dbReference type="InParanoid" id="A0A165LC61"/>
<keyword evidence="2" id="KW-1185">Reference proteome</keyword>
<evidence type="ECO:0000313" key="2">
    <source>
        <dbReference type="Proteomes" id="UP000077266"/>
    </source>
</evidence>
<dbReference type="Proteomes" id="UP000077266">
    <property type="component" value="Unassembled WGS sequence"/>
</dbReference>
<dbReference type="AlphaFoldDB" id="A0A165LC61"/>
<gene>
    <name evidence="1" type="ORF">EXIGLDRAFT_607758</name>
</gene>
<organism evidence="1 2">
    <name type="scientific">Exidia glandulosa HHB12029</name>
    <dbReference type="NCBI Taxonomy" id="1314781"/>
    <lineage>
        <taxon>Eukaryota</taxon>
        <taxon>Fungi</taxon>
        <taxon>Dikarya</taxon>
        <taxon>Basidiomycota</taxon>
        <taxon>Agaricomycotina</taxon>
        <taxon>Agaricomycetes</taxon>
        <taxon>Auriculariales</taxon>
        <taxon>Exidiaceae</taxon>
        <taxon>Exidia</taxon>
    </lineage>
</organism>
<dbReference type="STRING" id="1314781.A0A165LC61"/>
<evidence type="ECO:0000313" key="1">
    <source>
        <dbReference type="EMBL" id="KZV97663.1"/>
    </source>
</evidence>
<dbReference type="EMBL" id="KV425927">
    <property type="protein sequence ID" value="KZV97663.1"/>
    <property type="molecule type" value="Genomic_DNA"/>
</dbReference>
<protein>
    <submittedName>
        <fullName evidence="1">Uncharacterized protein</fullName>
    </submittedName>
</protein>
<name>A0A165LC61_EXIGL</name>
<feature type="non-terminal residue" evidence="1">
    <location>
        <position position="150"/>
    </location>
</feature>